<protein>
    <submittedName>
        <fullName evidence="1">Uncharacterized protein</fullName>
    </submittedName>
</protein>
<sequence length="397" mass="43186">MLFARVMRCVLAGLLTVLVGCGGQVPERDGGVDGGPDPVQTDGGFDLNDVSWLLPLPHASQRDALLSFEAVGARGTLFPKALYDGLPLLVPDQLNGTIHDEFRIIGVRVDPCFPKDALNSGCIKQVRLVAQPVTFTPLTSTRDAAIHLFYDLSDDDWAQLISRVTGLKAMARGATAGLPLDVHPVIKREGVNGAYAVKLREMISQLCGAQNLSRVAFMRLLQEDVAWRFGAFDVKNGGLVADPIPRLNAVTEQGVQELGTPAFRAGDLQPAAPGDDLLVLLSEQEMRLTDDRTLQKAITSALRLEHPQRLSPRTADCASCHVASRALTNAKNQRQLDLSNHADAFVFDTRFDLRRIDRVGNDPRALRAFGYFQDQSAFSQRVINESAEVAAALSRSP</sequence>
<accession>A0A2W5SYM0</accession>
<name>A0A2W5SYM0_9BACT</name>
<gene>
    <name evidence="1" type="ORF">DI536_25840</name>
</gene>
<proteinExistence type="predicted"/>
<dbReference type="PROSITE" id="PS51257">
    <property type="entry name" value="PROKAR_LIPOPROTEIN"/>
    <property type="match status" value="1"/>
</dbReference>
<reference evidence="1 2" key="1">
    <citation type="submission" date="2017-08" db="EMBL/GenBank/DDBJ databases">
        <title>Infants hospitalized years apart are colonized by the same room-sourced microbial strains.</title>
        <authorList>
            <person name="Brooks B."/>
            <person name="Olm M.R."/>
            <person name="Firek B.A."/>
            <person name="Baker R."/>
            <person name="Thomas B.C."/>
            <person name="Morowitz M.J."/>
            <person name="Banfield J.F."/>
        </authorList>
    </citation>
    <scope>NUCLEOTIDE SEQUENCE [LARGE SCALE GENOMIC DNA]</scope>
    <source>
        <strain evidence="1">S2_003_000_R2_14</strain>
    </source>
</reference>
<dbReference type="EMBL" id="QFQP01000027">
    <property type="protein sequence ID" value="PZR08060.1"/>
    <property type="molecule type" value="Genomic_DNA"/>
</dbReference>
<evidence type="ECO:0000313" key="2">
    <source>
        <dbReference type="Proteomes" id="UP000249061"/>
    </source>
</evidence>
<dbReference type="AlphaFoldDB" id="A0A2W5SYM0"/>
<evidence type="ECO:0000313" key="1">
    <source>
        <dbReference type="EMBL" id="PZR08060.1"/>
    </source>
</evidence>
<organism evidence="1 2">
    <name type="scientific">Archangium gephyra</name>
    <dbReference type="NCBI Taxonomy" id="48"/>
    <lineage>
        <taxon>Bacteria</taxon>
        <taxon>Pseudomonadati</taxon>
        <taxon>Myxococcota</taxon>
        <taxon>Myxococcia</taxon>
        <taxon>Myxococcales</taxon>
        <taxon>Cystobacterineae</taxon>
        <taxon>Archangiaceae</taxon>
        <taxon>Archangium</taxon>
    </lineage>
</organism>
<comment type="caution">
    <text evidence="1">The sequence shown here is derived from an EMBL/GenBank/DDBJ whole genome shotgun (WGS) entry which is preliminary data.</text>
</comment>
<dbReference type="Proteomes" id="UP000249061">
    <property type="component" value="Unassembled WGS sequence"/>
</dbReference>